<dbReference type="SUPFAM" id="SSF63817">
    <property type="entry name" value="Sortase"/>
    <property type="match status" value="1"/>
</dbReference>
<dbReference type="EMBL" id="CP123967">
    <property type="protein sequence ID" value="WGT46859.1"/>
    <property type="molecule type" value="Genomic_DNA"/>
</dbReference>
<keyword evidence="4" id="KW-1185">Reference proteome</keyword>
<keyword evidence="2" id="KW-0472">Membrane</keyword>
<dbReference type="Gene3D" id="2.40.260.10">
    <property type="entry name" value="Sortase"/>
    <property type="match status" value="1"/>
</dbReference>
<name>A0ABY8PWM9_9ACTN</name>
<gene>
    <name evidence="3" type="ORF">QH948_12075</name>
</gene>
<evidence type="ECO:0000256" key="1">
    <source>
        <dbReference type="ARBA" id="ARBA00022801"/>
    </source>
</evidence>
<keyword evidence="1" id="KW-0378">Hydrolase</keyword>
<dbReference type="CDD" id="cd05830">
    <property type="entry name" value="Sortase_E"/>
    <property type="match status" value="1"/>
</dbReference>
<keyword evidence="2" id="KW-0812">Transmembrane</keyword>
<keyword evidence="2" id="KW-1133">Transmembrane helix</keyword>
<accession>A0ABY8PWM9</accession>
<dbReference type="RefSeq" id="WP_281144611.1">
    <property type="nucleotide sequence ID" value="NZ_CP123967.1"/>
</dbReference>
<evidence type="ECO:0000313" key="3">
    <source>
        <dbReference type="EMBL" id="WGT46859.1"/>
    </source>
</evidence>
<evidence type="ECO:0000256" key="2">
    <source>
        <dbReference type="SAM" id="Phobius"/>
    </source>
</evidence>
<proteinExistence type="predicted"/>
<protein>
    <submittedName>
        <fullName evidence="3">Sortase</fullName>
    </submittedName>
</protein>
<organism evidence="3 4">
    <name type="scientific">Tessaracoccus lacteus</name>
    <dbReference type="NCBI Taxonomy" id="3041766"/>
    <lineage>
        <taxon>Bacteria</taxon>
        <taxon>Bacillati</taxon>
        <taxon>Actinomycetota</taxon>
        <taxon>Actinomycetes</taxon>
        <taxon>Propionibacteriales</taxon>
        <taxon>Propionibacteriaceae</taxon>
        <taxon>Tessaracoccus</taxon>
    </lineage>
</organism>
<dbReference type="InterPro" id="IPR042003">
    <property type="entry name" value="Sortase_E"/>
</dbReference>
<dbReference type="Pfam" id="PF04203">
    <property type="entry name" value="Sortase"/>
    <property type="match status" value="1"/>
</dbReference>
<reference evidence="3 4" key="1">
    <citation type="journal article" date="2008" name="Int. J. Syst. Evol. Microbiol.">
        <title>Tessaracoccus flavescens sp. nov., isolated from marine sediment.</title>
        <authorList>
            <person name="Lee D.W."/>
            <person name="Lee S.D."/>
        </authorList>
    </citation>
    <scope>NUCLEOTIDE SEQUENCE [LARGE SCALE GENOMIC DNA]</scope>
    <source>
        <strain evidence="3 4">T21</strain>
    </source>
</reference>
<dbReference type="InterPro" id="IPR023365">
    <property type="entry name" value="Sortase_dom-sf"/>
</dbReference>
<dbReference type="Proteomes" id="UP001244136">
    <property type="component" value="Chromosome"/>
</dbReference>
<evidence type="ECO:0000313" key="4">
    <source>
        <dbReference type="Proteomes" id="UP001244136"/>
    </source>
</evidence>
<feature type="transmembrane region" description="Helical" evidence="2">
    <location>
        <begin position="12"/>
        <end position="38"/>
    </location>
</feature>
<sequence>MQAKKKTGKRGTSPLAVFLIALAIAALSLGGWIAWSYWGSNVLAQRAAADELVGLRNAIAEATPTAIETDEAPQVARPATGTAAWILRIPAIGLEAPVIAGVEPSDLDRGLGWYPGTSLPGQAGNFALAGNRVTGGAFLRDVMSLAAGDQVIIETPEATFTYTLTVAPADLTVASDDSWVLDPVPGHVDIVPTQAFLTLTTAEDLVPTGDRSVGFGTLTKTETP</sequence>
<dbReference type="InterPro" id="IPR005754">
    <property type="entry name" value="Sortase"/>
</dbReference>